<dbReference type="PANTHER" id="PTHR43433">
    <property type="entry name" value="HYDROLASE, ALPHA/BETA FOLD FAMILY PROTEIN"/>
    <property type="match status" value="1"/>
</dbReference>
<dbReference type="SUPFAM" id="SSF53474">
    <property type="entry name" value="alpha/beta-Hydrolases"/>
    <property type="match status" value="1"/>
</dbReference>
<name>A0A1C3RCW4_9PROT</name>
<dbReference type="STRING" id="1867952.MTBPR1_10321"/>
<dbReference type="AlphaFoldDB" id="A0A1C3RCW4"/>
<dbReference type="PRINTS" id="PR00111">
    <property type="entry name" value="ABHYDROLASE"/>
</dbReference>
<dbReference type="PANTHER" id="PTHR43433:SF5">
    <property type="entry name" value="AB HYDROLASE-1 DOMAIN-CONTAINING PROTEIN"/>
    <property type="match status" value="1"/>
</dbReference>
<dbReference type="EMBL" id="FLYE01000001">
    <property type="protein sequence ID" value="SCA55074.1"/>
    <property type="molecule type" value="Genomic_DNA"/>
</dbReference>
<evidence type="ECO:0000313" key="2">
    <source>
        <dbReference type="EMBL" id="SCA55074.1"/>
    </source>
</evidence>
<proteinExistence type="predicted"/>
<organism evidence="2 3">
    <name type="scientific">Candidatus Terasakiella magnetica</name>
    <dbReference type="NCBI Taxonomy" id="1867952"/>
    <lineage>
        <taxon>Bacteria</taxon>
        <taxon>Pseudomonadati</taxon>
        <taxon>Pseudomonadota</taxon>
        <taxon>Alphaproteobacteria</taxon>
        <taxon>Rhodospirillales</taxon>
        <taxon>Terasakiellaceae</taxon>
        <taxon>Terasakiella</taxon>
    </lineage>
</organism>
<dbReference type="Pfam" id="PF00561">
    <property type="entry name" value="Abhydrolase_1"/>
    <property type="match status" value="1"/>
</dbReference>
<evidence type="ECO:0000313" key="3">
    <source>
        <dbReference type="Proteomes" id="UP000231658"/>
    </source>
</evidence>
<keyword evidence="2" id="KW-0378">Hydrolase</keyword>
<dbReference type="Gene3D" id="3.40.50.1820">
    <property type="entry name" value="alpha/beta hydrolase"/>
    <property type="match status" value="1"/>
</dbReference>
<gene>
    <name evidence="2" type="ORF">MTBPR1_10321</name>
</gene>
<dbReference type="RefSeq" id="WP_069185790.1">
    <property type="nucleotide sequence ID" value="NZ_FLYE01000001.1"/>
</dbReference>
<accession>A0A1C3RCW4</accession>
<feature type="domain" description="AB hydrolase-1" evidence="1">
    <location>
        <begin position="30"/>
        <end position="134"/>
    </location>
</feature>
<sequence>MAYQERLISAGDGLKLYVRDYRPTRAMGRTILCLSGLTRNSQDFDHIGAAMFEQGHRVVTMDYRGRGQSEFDENWENYNPATYIGDVFNVCSALGVHDAVFLGTSLGGLLSMAMCAMAPGLVHSVILNDVGPDLNEEGLAKIIAYTSDNASVSDLEGAVEKLKSYYQEEKSFADKDWFNIAKKTYKLKEGRYVPNWDVKIAENLKNDQSKDERKDLWPYFYALGKRRVLVIRGEESNVFTKVTFDKMLDGLEHISGIEINGVGHAPTLEEEMAQAEILRFIQ</sequence>
<dbReference type="InterPro" id="IPR050471">
    <property type="entry name" value="AB_hydrolase"/>
</dbReference>
<protein>
    <submittedName>
        <fullName evidence="2">Putative Alpha/beta hydrolase fold protein</fullName>
    </submittedName>
</protein>
<dbReference type="Proteomes" id="UP000231658">
    <property type="component" value="Unassembled WGS sequence"/>
</dbReference>
<reference evidence="2 3" key="1">
    <citation type="submission" date="2016-07" db="EMBL/GenBank/DDBJ databases">
        <authorList>
            <person name="Lefevre C.T."/>
        </authorList>
    </citation>
    <scope>NUCLEOTIDE SEQUENCE [LARGE SCALE GENOMIC DNA]</scope>
    <source>
        <strain evidence="2">PR1</strain>
    </source>
</reference>
<evidence type="ECO:0000259" key="1">
    <source>
        <dbReference type="Pfam" id="PF00561"/>
    </source>
</evidence>
<dbReference type="GO" id="GO:0016787">
    <property type="term" value="F:hydrolase activity"/>
    <property type="evidence" value="ECO:0007669"/>
    <property type="project" value="UniProtKB-KW"/>
</dbReference>
<dbReference type="InterPro" id="IPR000073">
    <property type="entry name" value="AB_hydrolase_1"/>
</dbReference>
<dbReference type="InterPro" id="IPR029058">
    <property type="entry name" value="AB_hydrolase_fold"/>
</dbReference>
<keyword evidence="3" id="KW-1185">Reference proteome</keyword>